<feature type="region of interest" description="Disordered" evidence="1">
    <location>
        <begin position="175"/>
        <end position="196"/>
    </location>
</feature>
<dbReference type="AlphaFoldDB" id="H8KTJ1"/>
<proteinExistence type="predicted"/>
<dbReference type="OrthoDB" id="713441at2"/>
<feature type="transmembrane region" description="Helical" evidence="2">
    <location>
        <begin position="67"/>
        <end position="87"/>
    </location>
</feature>
<dbReference type="HOGENOM" id="CLU_749854_0_0_10"/>
<dbReference type="Proteomes" id="UP000007590">
    <property type="component" value="Chromosome"/>
</dbReference>
<feature type="transmembrane region" description="Helical" evidence="2">
    <location>
        <begin position="41"/>
        <end position="61"/>
    </location>
</feature>
<reference evidence="3" key="1">
    <citation type="submission" date="2012-02" db="EMBL/GenBank/DDBJ databases">
        <title>The complete genome of Solitalea canadensis DSM 3403.</title>
        <authorList>
            <consortium name="US DOE Joint Genome Institute (JGI-PGF)"/>
            <person name="Lucas S."/>
            <person name="Copeland A."/>
            <person name="Lapidus A."/>
            <person name="Glavina del Rio T."/>
            <person name="Dalin E."/>
            <person name="Tice H."/>
            <person name="Bruce D."/>
            <person name="Goodwin L."/>
            <person name="Pitluck S."/>
            <person name="Peters L."/>
            <person name="Ovchinnikova G."/>
            <person name="Lu M."/>
            <person name="Kyrpides N."/>
            <person name="Mavromatis K."/>
            <person name="Ivanova N."/>
            <person name="Brettin T."/>
            <person name="Detter J.C."/>
            <person name="Han C."/>
            <person name="Larimer F."/>
            <person name="Land M."/>
            <person name="Hauser L."/>
            <person name="Markowitz V."/>
            <person name="Cheng J.-F."/>
            <person name="Hugenholtz P."/>
            <person name="Woyke T."/>
            <person name="Wu D."/>
            <person name="Spring S."/>
            <person name="Schroeder M."/>
            <person name="Kopitz M."/>
            <person name="Brambilla E."/>
            <person name="Klenk H.-P."/>
            <person name="Eisen J.A."/>
        </authorList>
    </citation>
    <scope>NUCLEOTIDE SEQUENCE</scope>
    <source>
        <strain evidence="3">DSM 3403</strain>
    </source>
</reference>
<dbReference type="KEGG" id="scn:Solca_1363"/>
<accession>H8KTJ1</accession>
<protein>
    <submittedName>
        <fullName evidence="3">Uncharacterized protein</fullName>
    </submittedName>
</protein>
<evidence type="ECO:0000313" key="3">
    <source>
        <dbReference type="EMBL" id="AFD06449.1"/>
    </source>
</evidence>
<evidence type="ECO:0000256" key="2">
    <source>
        <dbReference type="SAM" id="Phobius"/>
    </source>
</evidence>
<name>H8KTJ1_SOLCM</name>
<evidence type="ECO:0000256" key="1">
    <source>
        <dbReference type="SAM" id="MobiDB-lite"/>
    </source>
</evidence>
<gene>
    <name evidence="3" type="ordered locus">Solca_1363</name>
</gene>
<dbReference type="eggNOG" id="ENOG5030UD1">
    <property type="taxonomic scope" value="Bacteria"/>
</dbReference>
<dbReference type="STRING" id="929556.Solca_1363"/>
<dbReference type="EMBL" id="CP003349">
    <property type="protein sequence ID" value="AFD06449.1"/>
    <property type="molecule type" value="Genomic_DNA"/>
</dbReference>
<dbReference type="RefSeq" id="WP_014679676.1">
    <property type="nucleotide sequence ID" value="NC_017770.1"/>
</dbReference>
<organism evidence="3 4">
    <name type="scientific">Solitalea canadensis (strain ATCC 29591 / DSM 3403 / JCM 21819 / LMG 8368 / NBRC 15130 / NCIMB 12057 / USAM 9D)</name>
    <name type="common">Flexibacter canadensis</name>
    <dbReference type="NCBI Taxonomy" id="929556"/>
    <lineage>
        <taxon>Bacteria</taxon>
        <taxon>Pseudomonadati</taxon>
        <taxon>Bacteroidota</taxon>
        <taxon>Sphingobacteriia</taxon>
        <taxon>Sphingobacteriales</taxon>
        <taxon>Sphingobacteriaceae</taxon>
        <taxon>Solitalea</taxon>
    </lineage>
</organism>
<keyword evidence="4" id="KW-1185">Reference proteome</keyword>
<sequence>MNTPTSLQTIPAELKNQLPIFQVLGDKLPAQLKTPEAKKTISTIFFWALIIGGALAFLKYLPVMLHYAQMSILLVIFSIILIVLLLLMPRIISVLHRLGTVLLFKGEKAIVRGNPIESLQLLLIDAKDTLKRVKAKIASVDGVRIDMIQSGENAQTTAQQKYDLAKRFTNQSAELDEKAQQADASHDTEKSNAFKRDAKETRTKAFLVGKEGEAEELNARSYAQYANQFAKVLEVLKDNESAARIYVSTLDSSISIIQKKMEATNKMKNATDGLAEVFNIKDSWVFQEAMGAATMAISQNIADIRSNLEFLDQNNSVTVGGTPTQEELNNFIQKVDERNLKMLNVSNIADANYELKPEQKVDKGFSILD</sequence>
<evidence type="ECO:0000313" key="4">
    <source>
        <dbReference type="Proteomes" id="UP000007590"/>
    </source>
</evidence>
<keyword evidence="2" id="KW-1133">Transmembrane helix</keyword>
<keyword evidence="2" id="KW-0812">Transmembrane</keyword>
<keyword evidence="2" id="KW-0472">Membrane</keyword>